<gene>
    <name evidence="1" type="ORF">MW7_004670</name>
</gene>
<dbReference type="EMBL" id="AKCV02000014">
    <property type="protein sequence ID" value="TMS59029.1"/>
    <property type="molecule type" value="Genomic_DNA"/>
</dbReference>
<protein>
    <submittedName>
        <fullName evidence="1">Efflux RND transporter periplasmic adaptor subunit</fullName>
    </submittedName>
</protein>
<evidence type="ECO:0000313" key="2">
    <source>
        <dbReference type="Proteomes" id="UP000004277"/>
    </source>
</evidence>
<name>A0ACD3SRT6_9BURK</name>
<accession>A0ACD3SRT6</accession>
<dbReference type="Proteomes" id="UP000004277">
    <property type="component" value="Unassembled WGS sequence"/>
</dbReference>
<sequence>MTFTRTRAVSLLAGVALIAAAAVGWHYWSKRNSAPEYLTSKVERGDIVASVSASGTLNPVKSVSVGSQVSGQIKELLVDYNSRVRQGDIVARINPQTYESRVQEAEANLQAARASVLSSQSELNRQRVTTLNLERDLKRKRELLEKNFISAAEFDTNQAAYEAQAAVYASSQAQVANAQAQVKQREALLYSARTELEKTIIRAPVDGTVIKRSVEPGQTVAASLQAPELFIIAQDLTAMQVEVSVDEADVGRIHEGQEATFTVDAFPGQTFRGEVMQVRKASLVVQNVVTYVVVVSASNRDQSLLPGMTANVRIVTARRENALKVPNAALRFRPASADAAPAQRNAGMAGGNAGTSAGGANAMKERLVTELKLDEKQQARLDEILANARQQRAARGQDGEGAQGGAPGGQGGDGARRPGANDAQRDAMREQIRAMLTPEQQALYAAMNAGRRGSARGATTPGTIYVLRDGQPVGVEVRLGLSDGNATELVRGELKEGDAVITGVRTTGGDRSGNSGGSRSQPRGPRMF</sequence>
<evidence type="ECO:0000313" key="1">
    <source>
        <dbReference type="EMBL" id="TMS59029.1"/>
    </source>
</evidence>
<proteinExistence type="predicted"/>
<keyword evidence="2" id="KW-1185">Reference proteome</keyword>
<organism evidence="1 2">
    <name type="scientific">Imbroritus primus</name>
    <dbReference type="NCBI Taxonomy" id="3058603"/>
    <lineage>
        <taxon>Bacteria</taxon>
        <taxon>Pseudomonadati</taxon>
        <taxon>Pseudomonadota</taxon>
        <taxon>Betaproteobacteria</taxon>
        <taxon>Burkholderiales</taxon>
        <taxon>Burkholderiaceae</taxon>
        <taxon>Imbroritus</taxon>
    </lineage>
</organism>
<reference evidence="1" key="1">
    <citation type="submission" date="2019-05" db="EMBL/GenBank/DDBJ databases">
        <title>Revised genome assembly of Burkholderiaceae (previously Ralstonia) sp. PBA.</title>
        <authorList>
            <person name="Gan H.M."/>
        </authorList>
    </citation>
    <scope>NUCLEOTIDE SEQUENCE</scope>
    <source>
        <strain evidence="1">PBA</strain>
    </source>
</reference>
<comment type="caution">
    <text evidence="1">The sequence shown here is derived from an EMBL/GenBank/DDBJ whole genome shotgun (WGS) entry which is preliminary data.</text>
</comment>